<accession>A0ABQ1N1Y3</accession>
<reference evidence="11" key="1">
    <citation type="journal article" date="2019" name="Int. J. Syst. Evol. Microbiol.">
        <title>The Global Catalogue of Microorganisms (GCM) 10K type strain sequencing project: providing services to taxonomists for standard genome sequencing and annotation.</title>
        <authorList>
            <consortium name="The Broad Institute Genomics Platform"/>
            <consortium name="The Broad Institute Genome Sequencing Center for Infectious Disease"/>
            <person name="Wu L."/>
            <person name="Ma J."/>
        </authorList>
    </citation>
    <scope>NUCLEOTIDE SEQUENCE [LARGE SCALE GENOMIC DNA]</scope>
    <source>
        <strain evidence="11">CGMCC 1.12479</strain>
    </source>
</reference>
<dbReference type="EMBL" id="BMFD01000016">
    <property type="protein sequence ID" value="GGC51382.1"/>
    <property type="molecule type" value="Genomic_DNA"/>
</dbReference>
<evidence type="ECO:0000313" key="11">
    <source>
        <dbReference type="Proteomes" id="UP000635885"/>
    </source>
</evidence>
<dbReference type="SUPFAM" id="SSF52402">
    <property type="entry name" value="Adenine nucleotide alpha hydrolases-like"/>
    <property type="match status" value="1"/>
</dbReference>
<dbReference type="InterPro" id="IPR012795">
    <property type="entry name" value="tRNA_Ile_lys_synt_N"/>
</dbReference>
<organism evidence="10 11">
    <name type="scientific">Belliella aquatica</name>
    <dbReference type="NCBI Taxonomy" id="1323734"/>
    <lineage>
        <taxon>Bacteria</taxon>
        <taxon>Pseudomonadati</taxon>
        <taxon>Bacteroidota</taxon>
        <taxon>Cytophagia</taxon>
        <taxon>Cytophagales</taxon>
        <taxon>Cyclobacteriaceae</taxon>
        <taxon>Belliella</taxon>
    </lineage>
</organism>
<keyword evidence="5 8" id="KW-0547">Nucleotide-binding</keyword>
<comment type="catalytic activity">
    <reaction evidence="7 8">
        <text>cytidine(34) in tRNA(Ile2) + L-lysine + ATP = lysidine(34) in tRNA(Ile2) + AMP + diphosphate + H(+)</text>
        <dbReference type="Rhea" id="RHEA:43744"/>
        <dbReference type="Rhea" id="RHEA-COMP:10625"/>
        <dbReference type="Rhea" id="RHEA-COMP:10670"/>
        <dbReference type="ChEBI" id="CHEBI:15378"/>
        <dbReference type="ChEBI" id="CHEBI:30616"/>
        <dbReference type="ChEBI" id="CHEBI:32551"/>
        <dbReference type="ChEBI" id="CHEBI:33019"/>
        <dbReference type="ChEBI" id="CHEBI:82748"/>
        <dbReference type="ChEBI" id="CHEBI:83665"/>
        <dbReference type="ChEBI" id="CHEBI:456215"/>
        <dbReference type="EC" id="6.3.4.19"/>
    </reaction>
</comment>
<comment type="function">
    <text evidence="8">Ligates lysine onto the cytidine present at position 34 of the AUA codon-specific tRNA(Ile) that contains the anticodon CAU, in an ATP-dependent manner. Cytidine is converted to lysidine, thus changing the amino acid specificity of the tRNA from methionine to isoleucine.</text>
</comment>
<evidence type="ECO:0000259" key="9">
    <source>
        <dbReference type="SMART" id="SM00977"/>
    </source>
</evidence>
<dbReference type="NCBIfam" id="TIGR02432">
    <property type="entry name" value="lysidine_TilS_N"/>
    <property type="match status" value="1"/>
</dbReference>
<evidence type="ECO:0000256" key="4">
    <source>
        <dbReference type="ARBA" id="ARBA00022694"/>
    </source>
</evidence>
<evidence type="ECO:0000256" key="3">
    <source>
        <dbReference type="ARBA" id="ARBA00022598"/>
    </source>
</evidence>
<name>A0ABQ1N1Y3_9BACT</name>
<dbReference type="Gene3D" id="3.40.50.620">
    <property type="entry name" value="HUPs"/>
    <property type="match status" value="1"/>
</dbReference>
<dbReference type="RefSeq" id="WP_188444150.1">
    <property type="nucleotide sequence ID" value="NZ_BMFD01000016.1"/>
</dbReference>
<evidence type="ECO:0000256" key="1">
    <source>
        <dbReference type="ARBA" id="ARBA00004496"/>
    </source>
</evidence>
<protein>
    <recommendedName>
        <fullName evidence="8">tRNA(Ile)-lysidine synthase</fullName>
        <ecNumber evidence="8">6.3.4.19</ecNumber>
    </recommendedName>
    <alternativeName>
        <fullName evidence="8">tRNA(Ile)-2-lysyl-cytidine synthase</fullName>
    </alternativeName>
    <alternativeName>
        <fullName evidence="8">tRNA(Ile)-lysidine synthetase</fullName>
    </alternativeName>
</protein>
<dbReference type="CDD" id="cd01992">
    <property type="entry name" value="TilS_N"/>
    <property type="match status" value="1"/>
</dbReference>
<dbReference type="InterPro" id="IPR014729">
    <property type="entry name" value="Rossmann-like_a/b/a_fold"/>
</dbReference>
<keyword evidence="11" id="KW-1185">Reference proteome</keyword>
<comment type="subcellular location">
    <subcellularLocation>
        <location evidence="1 8">Cytoplasm</location>
    </subcellularLocation>
</comment>
<gene>
    <name evidence="8 10" type="primary">tilS</name>
    <name evidence="10" type="ORF">GCM10010993_32350</name>
</gene>
<keyword evidence="6 8" id="KW-0067">ATP-binding</keyword>
<dbReference type="Pfam" id="PF11734">
    <property type="entry name" value="TilS_C"/>
    <property type="match status" value="1"/>
</dbReference>
<sequence>MVDHFIQHIRAKNLFDVSKRYLLAISGGVDSVCLGHLLHAAGIQFSLAHYNFKLRDQESDGDEVFVREMARFWNVSLFIEHANPSDFEKSGKSVQMVARDLRYQWFGKLMKEGFYAGVIVAHHFEDQLETVLLNLLRGTGIEGIYGMAEKRDYLIRPMLSFSRAEIEKFMVDNKFHWRIDSSNEKNIYKRNFLRNEILPQLQSGFPDALQTLGDSFQRLKDTGKAFFHLFTLWKVENIIEEGAFQYLRIAAVANLSGKHSMVYYWLRDYGFGYPDVVEILNSIPKGESGKSFYAGKYMVNLDRDMIILGEYDLKEEEKLLDDTSIALQLQSGSYDILHLPSPVEVDRNTENAMLDFDKLDYPLTIRSWELGDKFMPLGMKNDKKVSDLLIDLKVPLIQKKSVSVLCSKGEIAWVIGYRISEQFKCDLSTKKVLYFKKRKS</sequence>
<feature type="binding site" evidence="8">
    <location>
        <begin position="26"/>
        <end position="31"/>
    </location>
    <ligand>
        <name>ATP</name>
        <dbReference type="ChEBI" id="CHEBI:30616"/>
    </ligand>
</feature>
<dbReference type="PANTHER" id="PTHR43033">
    <property type="entry name" value="TRNA(ILE)-LYSIDINE SYNTHASE-RELATED"/>
    <property type="match status" value="1"/>
</dbReference>
<comment type="domain">
    <text evidence="8">The N-terminal region contains the highly conserved SGGXDS motif, predicted to be a P-loop motif involved in ATP binding.</text>
</comment>
<dbReference type="InterPro" id="IPR011063">
    <property type="entry name" value="TilS/TtcA_N"/>
</dbReference>
<comment type="caution">
    <text evidence="10">The sequence shown here is derived from an EMBL/GenBank/DDBJ whole genome shotgun (WGS) entry which is preliminary data.</text>
</comment>
<dbReference type="InterPro" id="IPR012094">
    <property type="entry name" value="tRNA_Ile_lys_synt"/>
</dbReference>
<evidence type="ECO:0000256" key="7">
    <source>
        <dbReference type="ARBA" id="ARBA00048539"/>
    </source>
</evidence>
<dbReference type="EC" id="6.3.4.19" evidence="8"/>
<evidence type="ECO:0000256" key="6">
    <source>
        <dbReference type="ARBA" id="ARBA00022840"/>
    </source>
</evidence>
<evidence type="ECO:0000256" key="2">
    <source>
        <dbReference type="ARBA" id="ARBA00022490"/>
    </source>
</evidence>
<feature type="domain" description="Lysidine-tRNA(Ile) synthetase C-terminal" evidence="9">
    <location>
        <begin position="363"/>
        <end position="435"/>
    </location>
</feature>
<dbReference type="SMART" id="SM00977">
    <property type="entry name" value="TilS_C"/>
    <property type="match status" value="1"/>
</dbReference>
<proteinExistence type="inferred from homology"/>
<evidence type="ECO:0000256" key="8">
    <source>
        <dbReference type="HAMAP-Rule" id="MF_01161"/>
    </source>
</evidence>
<dbReference type="Proteomes" id="UP000635885">
    <property type="component" value="Unassembled WGS sequence"/>
</dbReference>
<comment type="similarity">
    <text evidence="8">Belongs to the tRNA(Ile)-lysidine synthase family.</text>
</comment>
<evidence type="ECO:0000256" key="5">
    <source>
        <dbReference type="ARBA" id="ARBA00022741"/>
    </source>
</evidence>
<dbReference type="PANTHER" id="PTHR43033:SF1">
    <property type="entry name" value="TRNA(ILE)-LYSIDINE SYNTHASE-RELATED"/>
    <property type="match status" value="1"/>
</dbReference>
<dbReference type="Pfam" id="PF01171">
    <property type="entry name" value="ATP_bind_3"/>
    <property type="match status" value="1"/>
</dbReference>
<evidence type="ECO:0000313" key="10">
    <source>
        <dbReference type="EMBL" id="GGC51382.1"/>
    </source>
</evidence>
<keyword evidence="4 8" id="KW-0819">tRNA processing</keyword>
<dbReference type="NCBIfam" id="TIGR02433">
    <property type="entry name" value="lysidine_TilS_C"/>
    <property type="match status" value="1"/>
</dbReference>
<dbReference type="SUPFAM" id="SSF56037">
    <property type="entry name" value="PheT/TilS domain"/>
    <property type="match status" value="1"/>
</dbReference>
<dbReference type="InterPro" id="IPR012796">
    <property type="entry name" value="Lysidine-tRNA-synth_C"/>
</dbReference>
<keyword evidence="2 8" id="KW-0963">Cytoplasm</keyword>
<keyword evidence="3 8" id="KW-0436">Ligase</keyword>
<dbReference type="HAMAP" id="MF_01161">
    <property type="entry name" value="tRNA_Ile_lys_synt"/>
    <property type="match status" value="1"/>
</dbReference>